<accession>A0A3N4NHL5</accession>
<dbReference type="GO" id="GO:0005886">
    <property type="term" value="C:plasma membrane"/>
    <property type="evidence" value="ECO:0007669"/>
    <property type="project" value="TreeGrafter"/>
</dbReference>
<dbReference type="EMBL" id="RMVG01000020">
    <property type="protein sequence ID" value="RPD95902.1"/>
    <property type="molecule type" value="Genomic_DNA"/>
</dbReference>
<dbReference type="Gene3D" id="1.10.287.130">
    <property type="match status" value="1"/>
</dbReference>
<dbReference type="InterPro" id="IPR036097">
    <property type="entry name" value="HisK_dim/P_sf"/>
</dbReference>
<evidence type="ECO:0000256" key="1">
    <source>
        <dbReference type="ARBA" id="ARBA00000085"/>
    </source>
</evidence>
<feature type="domain" description="HAMP" evidence="10">
    <location>
        <begin position="114"/>
        <end position="168"/>
    </location>
</feature>
<evidence type="ECO:0000256" key="6">
    <source>
        <dbReference type="ARBA" id="ARBA00022777"/>
    </source>
</evidence>
<dbReference type="SMART" id="SM00388">
    <property type="entry name" value="HisKA"/>
    <property type="match status" value="1"/>
</dbReference>
<dbReference type="GO" id="GO:0000155">
    <property type="term" value="F:phosphorelay sensor kinase activity"/>
    <property type="evidence" value="ECO:0007669"/>
    <property type="project" value="InterPro"/>
</dbReference>
<keyword evidence="12" id="KW-1185">Reference proteome</keyword>
<reference evidence="11 12" key="1">
    <citation type="submission" date="2018-11" db="EMBL/GenBank/DDBJ databases">
        <title>Whole genome sequencing of Pantoea sp. RIT388.</title>
        <authorList>
            <person name="Gan H.M."/>
            <person name="Hudson A.O."/>
        </authorList>
    </citation>
    <scope>NUCLEOTIDE SEQUENCE [LARGE SCALE GENOMIC DNA]</scope>
    <source>
        <strain evidence="11 12">RIT388</strain>
    </source>
</reference>
<dbReference type="InterPro" id="IPR004358">
    <property type="entry name" value="Sig_transdc_His_kin-like_C"/>
</dbReference>
<dbReference type="Gene3D" id="6.10.340.10">
    <property type="match status" value="1"/>
</dbReference>
<organism evidence="11 12">
    <name type="scientific">Candidatus Pantoea deserta</name>
    <dbReference type="NCBI Taxonomy" id="1869313"/>
    <lineage>
        <taxon>Bacteria</taxon>
        <taxon>Pseudomonadati</taxon>
        <taxon>Pseudomonadota</taxon>
        <taxon>Gammaproteobacteria</taxon>
        <taxon>Enterobacterales</taxon>
        <taxon>Erwiniaceae</taxon>
        <taxon>Pantoea</taxon>
    </lineage>
</organism>
<dbReference type="CDD" id="cd06225">
    <property type="entry name" value="HAMP"/>
    <property type="match status" value="1"/>
</dbReference>
<evidence type="ECO:0000313" key="12">
    <source>
        <dbReference type="Proteomes" id="UP000281332"/>
    </source>
</evidence>
<gene>
    <name evidence="11" type="ORF">BBB56_19875</name>
</gene>
<dbReference type="SUPFAM" id="SSF47384">
    <property type="entry name" value="Homodimeric domain of signal transducing histidine kinase"/>
    <property type="match status" value="1"/>
</dbReference>
<dbReference type="InterPro" id="IPR036890">
    <property type="entry name" value="HATPase_C_sf"/>
</dbReference>
<dbReference type="EC" id="2.7.13.3" evidence="3"/>
<evidence type="ECO:0000256" key="5">
    <source>
        <dbReference type="ARBA" id="ARBA00022679"/>
    </source>
</evidence>
<dbReference type="InterPro" id="IPR005467">
    <property type="entry name" value="His_kinase_dom"/>
</dbReference>
<dbReference type="InterPro" id="IPR050351">
    <property type="entry name" value="BphY/WalK/GraS-like"/>
</dbReference>
<evidence type="ECO:0000256" key="8">
    <source>
        <dbReference type="SAM" id="Phobius"/>
    </source>
</evidence>
<dbReference type="SMART" id="SM00387">
    <property type="entry name" value="HATPase_c"/>
    <property type="match status" value="1"/>
</dbReference>
<dbReference type="Gene3D" id="3.30.565.10">
    <property type="entry name" value="Histidine kinase-like ATPase, C-terminal domain"/>
    <property type="match status" value="1"/>
</dbReference>
<keyword evidence="6 11" id="KW-0418">Kinase</keyword>
<feature type="transmembrane region" description="Helical" evidence="8">
    <location>
        <begin position="91"/>
        <end position="110"/>
    </location>
</feature>
<dbReference type="InterPro" id="IPR003661">
    <property type="entry name" value="HisK_dim/P_dom"/>
</dbReference>
<name>A0A3N4NHL5_9GAMM</name>
<evidence type="ECO:0000313" key="11">
    <source>
        <dbReference type="EMBL" id="RPD95902.1"/>
    </source>
</evidence>
<dbReference type="RefSeq" id="WP_123802634.1">
    <property type="nucleotide sequence ID" value="NZ_RMVG01000020.1"/>
</dbReference>
<dbReference type="Pfam" id="PF02518">
    <property type="entry name" value="HATPase_c"/>
    <property type="match status" value="1"/>
</dbReference>
<sequence>MKNSNKKTLWRWISLRITLLTACMIVVIALGMWATYLIQYFWITRHLSPEISRELALLMQNPESNPVRLHQILDAAWGIRASLPNIAAPDFLWLGMHVVVTIPIVVIISLRTAKPLSEQFSNLKSIAELVAKGDFTARAALVRRSPEELIQFAQIFNKMVAQLEIYERELKASHVAAAHELRSPLTAAIGRLKGMLDNVFERDEKQLSMVMLQLKNLSRLTDDLHFLSLADAGHLALEIKEIDILALIDERVSWLRPKFAAAELMVSITSKSPCYVQADAFRMGQVFNALFENAIRYCGKGCSLKVHISRFDDHVEISFLDDGPGVPTDFLPKMYDRFTRNDTSRSRNSGGSGLGLSIANAICHAHNGKITSRLPAAKGLLTLIHLPINQAVK</sequence>
<evidence type="ECO:0000256" key="7">
    <source>
        <dbReference type="ARBA" id="ARBA00023012"/>
    </source>
</evidence>
<keyword evidence="8" id="KW-0472">Membrane</keyword>
<proteinExistence type="predicted"/>
<feature type="domain" description="Histidine kinase" evidence="9">
    <location>
        <begin position="176"/>
        <end position="390"/>
    </location>
</feature>
<feature type="transmembrane region" description="Helical" evidence="8">
    <location>
        <begin position="12"/>
        <end position="38"/>
    </location>
</feature>
<dbReference type="PANTHER" id="PTHR45453:SF1">
    <property type="entry name" value="PHOSPHATE REGULON SENSOR PROTEIN PHOR"/>
    <property type="match status" value="1"/>
</dbReference>
<dbReference type="SUPFAM" id="SSF55874">
    <property type="entry name" value="ATPase domain of HSP90 chaperone/DNA topoisomerase II/histidine kinase"/>
    <property type="match status" value="1"/>
</dbReference>
<comment type="subcellular location">
    <subcellularLocation>
        <location evidence="2">Membrane</location>
    </subcellularLocation>
</comment>
<keyword evidence="8" id="KW-1133">Transmembrane helix</keyword>
<comment type="caution">
    <text evidence="11">The sequence shown here is derived from an EMBL/GenBank/DDBJ whole genome shotgun (WGS) entry which is preliminary data.</text>
</comment>
<evidence type="ECO:0000256" key="2">
    <source>
        <dbReference type="ARBA" id="ARBA00004370"/>
    </source>
</evidence>
<keyword evidence="5" id="KW-0808">Transferase</keyword>
<evidence type="ECO:0000256" key="4">
    <source>
        <dbReference type="ARBA" id="ARBA00022553"/>
    </source>
</evidence>
<dbReference type="InterPro" id="IPR003660">
    <property type="entry name" value="HAMP_dom"/>
</dbReference>
<dbReference type="PROSITE" id="PS50109">
    <property type="entry name" value="HIS_KIN"/>
    <property type="match status" value="1"/>
</dbReference>
<dbReference type="GO" id="GO:0004721">
    <property type="term" value="F:phosphoprotein phosphatase activity"/>
    <property type="evidence" value="ECO:0007669"/>
    <property type="project" value="TreeGrafter"/>
</dbReference>
<dbReference type="CDD" id="cd00082">
    <property type="entry name" value="HisKA"/>
    <property type="match status" value="1"/>
</dbReference>
<dbReference type="GO" id="GO:0016036">
    <property type="term" value="P:cellular response to phosphate starvation"/>
    <property type="evidence" value="ECO:0007669"/>
    <property type="project" value="TreeGrafter"/>
</dbReference>
<dbReference type="PROSITE" id="PS50885">
    <property type="entry name" value="HAMP"/>
    <property type="match status" value="1"/>
</dbReference>
<protein>
    <recommendedName>
        <fullName evidence="3">histidine kinase</fullName>
        <ecNumber evidence="3">2.7.13.3</ecNumber>
    </recommendedName>
</protein>
<keyword evidence="7" id="KW-0902">Two-component regulatory system</keyword>
<dbReference type="OrthoDB" id="9804645at2"/>
<keyword evidence="4" id="KW-0597">Phosphoprotein</keyword>
<dbReference type="Pfam" id="PF00512">
    <property type="entry name" value="HisKA"/>
    <property type="match status" value="1"/>
</dbReference>
<dbReference type="PRINTS" id="PR00344">
    <property type="entry name" value="BCTRLSENSOR"/>
</dbReference>
<dbReference type="AlphaFoldDB" id="A0A3N4NHL5"/>
<dbReference type="Proteomes" id="UP000281332">
    <property type="component" value="Unassembled WGS sequence"/>
</dbReference>
<comment type="catalytic activity">
    <reaction evidence="1">
        <text>ATP + protein L-histidine = ADP + protein N-phospho-L-histidine.</text>
        <dbReference type="EC" id="2.7.13.3"/>
    </reaction>
</comment>
<evidence type="ECO:0000259" key="9">
    <source>
        <dbReference type="PROSITE" id="PS50109"/>
    </source>
</evidence>
<dbReference type="PANTHER" id="PTHR45453">
    <property type="entry name" value="PHOSPHATE REGULON SENSOR PROTEIN PHOR"/>
    <property type="match status" value="1"/>
</dbReference>
<dbReference type="InterPro" id="IPR003594">
    <property type="entry name" value="HATPase_dom"/>
</dbReference>
<keyword evidence="8" id="KW-0812">Transmembrane</keyword>
<evidence type="ECO:0000259" key="10">
    <source>
        <dbReference type="PROSITE" id="PS50885"/>
    </source>
</evidence>
<evidence type="ECO:0000256" key="3">
    <source>
        <dbReference type="ARBA" id="ARBA00012438"/>
    </source>
</evidence>